<comment type="caution">
    <text evidence="1">The sequence shown here is derived from an EMBL/GenBank/DDBJ whole genome shotgun (WGS) entry which is preliminary data.</text>
</comment>
<accession>A0ABU0TFV7</accession>
<proteinExistence type="predicted"/>
<sequence>MVKKYREDSPKMLFPGMIQLFIYNSFREITFT</sequence>
<protein>
    <submittedName>
        <fullName evidence="1">Uncharacterized protein</fullName>
    </submittedName>
</protein>
<organism evidence="1 2">
    <name type="scientific">Chryseobacterium camelliae</name>
    <dbReference type="NCBI Taxonomy" id="1265445"/>
    <lineage>
        <taxon>Bacteria</taxon>
        <taxon>Pseudomonadati</taxon>
        <taxon>Bacteroidota</taxon>
        <taxon>Flavobacteriia</taxon>
        <taxon>Flavobacteriales</taxon>
        <taxon>Weeksellaceae</taxon>
        <taxon>Chryseobacterium group</taxon>
        <taxon>Chryseobacterium</taxon>
    </lineage>
</organism>
<name>A0ABU0TFV7_9FLAO</name>
<dbReference type="EMBL" id="JAUTAL010000001">
    <property type="protein sequence ID" value="MDQ1095948.1"/>
    <property type="molecule type" value="Genomic_DNA"/>
</dbReference>
<dbReference type="Proteomes" id="UP001225072">
    <property type="component" value="Unassembled WGS sequence"/>
</dbReference>
<gene>
    <name evidence="1" type="ORF">QE404_001095</name>
</gene>
<keyword evidence="2" id="KW-1185">Reference proteome</keyword>
<evidence type="ECO:0000313" key="1">
    <source>
        <dbReference type="EMBL" id="MDQ1095948.1"/>
    </source>
</evidence>
<evidence type="ECO:0000313" key="2">
    <source>
        <dbReference type="Proteomes" id="UP001225072"/>
    </source>
</evidence>
<reference evidence="1 2" key="1">
    <citation type="submission" date="2023-07" db="EMBL/GenBank/DDBJ databases">
        <title>Functional and genomic diversity of the sorghum phyllosphere microbiome.</title>
        <authorList>
            <person name="Shade A."/>
        </authorList>
    </citation>
    <scope>NUCLEOTIDE SEQUENCE [LARGE SCALE GENOMIC DNA]</scope>
    <source>
        <strain evidence="1 2">SORGH_AS_1064</strain>
    </source>
</reference>